<reference evidence="1 2" key="1">
    <citation type="submission" date="2019-03" db="EMBL/GenBank/DDBJ databases">
        <title>An improved genome assembly of the fluke Schistosoma japonicum.</title>
        <authorList>
            <person name="Hu W."/>
            <person name="Luo F."/>
            <person name="Yin M."/>
            <person name="Mo X."/>
            <person name="Sun C."/>
            <person name="Wu Q."/>
            <person name="Zhu B."/>
            <person name="Xiang M."/>
            <person name="Wang J."/>
            <person name="Wang Y."/>
            <person name="Zhang T."/>
            <person name="Xu B."/>
            <person name="Zheng H."/>
            <person name="Feng Z."/>
        </authorList>
    </citation>
    <scope>NUCLEOTIDE SEQUENCE [LARGE SCALE GENOMIC DNA]</scope>
    <source>
        <strain evidence="1">HuSjv2</strain>
        <tissue evidence="1">Worms</tissue>
    </source>
</reference>
<feature type="non-terminal residue" evidence="1">
    <location>
        <position position="1"/>
    </location>
</feature>
<name>A0A4Z2CLT4_SCHJA</name>
<keyword evidence="2" id="KW-1185">Reference proteome</keyword>
<proteinExistence type="predicted"/>
<comment type="caution">
    <text evidence="1">The sequence shown here is derived from an EMBL/GenBank/DDBJ whole genome shotgun (WGS) entry which is preliminary data.</text>
</comment>
<evidence type="ECO:0000313" key="2">
    <source>
        <dbReference type="Proteomes" id="UP000311919"/>
    </source>
</evidence>
<dbReference type="EMBL" id="SKCS01000654">
    <property type="protein sequence ID" value="TNN05004.1"/>
    <property type="molecule type" value="Genomic_DNA"/>
</dbReference>
<organism evidence="1 2">
    <name type="scientific">Schistosoma japonicum</name>
    <name type="common">Blood fluke</name>
    <dbReference type="NCBI Taxonomy" id="6182"/>
    <lineage>
        <taxon>Eukaryota</taxon>
        <taxon>Metazoa</taxon>
        <taxon>Spiralia</taxon>
        <taxon>Lophotrochozoa</taxon>
        <taxon>Platyhelminthes</taxon>
        <taxon>Trematoda</taxon>
        <taxon>Digenea</taxon>
        <taxon>Strigeidida</taxon>
        <taxon>Schistosomatoidea</taxon>
        <taxon>Schistosomatidae</taxon>
        <taxon>Schistosoma</taxon>
    </lineage>
</organism>
<accession>A0A4Z2CLT4</accession>
<dbReference type="OrthoDB" id="427096at2759"/>
<sequence>TIQHTMNILHAWSMGFVHDWDSQPQCAMCLLAHTSDLFGPYWVPNVARWWNTGCDGPEIYVGRRERFFNLYCLKFRC</sequence>
<gene>
    <name evidence="1" type="ORF">EWB00_009891</name>
</gene>
<evidence type="ECO:0000313" key="1">
    <source>
        <dbReference type="EMBL" id="TNN05004.1"/>
    </source>
</evidence>
<dbReference type="Proteomes" id="UP000311919">
    <property type="component" value="Unassembled WGS sequence"/>
</dbReference>
<dbReference type="AlphaFoldDB" id="A0A4Z2CLT4"/>
<protein>
    <submittedName>
        <fullName evidence="1">Uncharacterized protein</fullName>
    </submittedName>
</protein>